<reference evidence="3 4" key="1">
    <citation type="journal article" date="2014" name="Antonie Van Leeuwenhoek">
        <title>Roseivivax atlanticus sp. nov., isolated from surface seawater of the Atlantic Ocean.</title>
        <authorList>
            <person name="Li G."/>
            <person name="Lai Q."/>
            <person name="Liu X."/>
            <person name="Sun F."/>
            <person name="Shao Z."/>
        </authorList>
    </citation>
    <scope>NUCLEOTIDE SEQUENCE [LARGE SCALE GENOMIC DNA]</scope>
    <source>
        <strain evidence="3 4">22II-s10s</strain>
    </source>
</reference>
<name>W4HJR0_9RHOB</name>
<dbReference type="Gene3D" id="3.30.1200.10">
    <property type="entry name" value="YggU-like"/>
    <property type="match status" value="1"/>
</dbReference>
<evidence type="ECO:0000256" key="2">
    <source>
        <dbReference type="HAMAP-Rule" id="MF_00634"/>
    </source>
</evidence>
<dbReference type="EMBL" id="AQQW01000005">
    <property type="protein sequence ID" value="ETW12949.1"/>
    <property type="molecule type" value="Genomic_DNA"/>
</dbReference>
<dbReference type="InterPro" id="IPR003746">
    <property type="entry name" value="DUF167"/>
</dbReference>
<dbReference type="PANTHER" id="PTHR13420">
    <property type="entry name" value="UPF0235 PROTEIN C15ORF40"/>
    <property type="match status" value="1"/>
</dbReference>
<dbReference type="AlphaFoldDB" id="W4HJR0"/>
<evidence type="ECO:0000256" key="1">
    <source>
        <dbReference type="ARBA" id="ARBA00010364"/>
    </source>
</evidence>
<dbReference type="InterPro" id="IPR036591">
    <property type="entry name" value="YggU-like_sf"/>
</dbReference>
<dbReference type="SMART" id="SM01152">
    <property type="entry name" value="DUF167"/>
    <property type="match status" value="1"/>
</dbReference>
<evidence type="ECO:0000313" key="4">
    <source>
        <dbReference type="Proteomes" id="UP000019063"/>
    </source>
</evidence>
<gene>
    <name evidence="3" type="ORF">ATO8_10408</name>
</gene>
<organism evidence="3 4">
    <name type="scientific">Roseivivax marinus</name>
    <dbReference type="NCBI Taxonomy" id="1379903"/>
    <lineage>
        <taxon>Bacteria</taxon>
        <taxon>Pseudomonadati</taxon>
        <taxon>Pseudomonadota</taxon>
        <taxon>Alphaproteobacteria</taxon>
        <taxon>Rhodobacterales</taxon>
        <taxon>Roseobacteraceae</taxon>
        <taxon>Roseivivax</taxon>
    </lineage>
</organism>
<sequence>MLAACARARYSGGMSRAALSHLATPGAVLRLRVTPRAGRTSVDLQEDGSLKVRVTAPPEDGKANRAVTEALARALGIAKSRLTLVSGVTSRDKAFRVED</sequence>
<dbReference type="GO" id="GO:0005737">
    <property type="term" value="C:cytoplasm"/>
    <property type="evidence" value="ECO:0007669"/>
    <property type="project" value="TreeGrafter"/>
</dbReference>
<dbReference type="Proteomes" id="UP000019063">
    <property type="component" value="Unassembled WGS sequence"/>
</dbReference>
<proteinExistence type="inferred from homology"/>
<dbReference type="NCBIfam" id="TIGR00251">
    <property type="entry name" value="DUF167 family protein"/>
    <property type="match status" value="1"/>
</dbReference>
<keyword evidence="4" id="KW-1185">Reference proteome</keyword>
<dbReference type="PATRIC" id="fig|1317118.6.peg.2145"/>
<dbReference type="SUPFAM" id="SSF69786">
    <property type="entry name" value="YggU-like"/>
    <property type="match status" value="1"/>
</dbReference>
<dbReference type="HAMAP" id="MF_00634">
    <property type="entry name" value="UPF0235"/>
    <property type="match status" value="1"/>
</dbReference>
<evidence type="ECO:0000313" key="3">
    <source>
        <dbReference type="EMBL" id="ETW12949.1"/>
    </source>
</evidence>
<protein>
    <recommendedName>
        <fullName evidence="2">UPF0235 protein ATO8_10408</fullName>
    </recommendedName>
</protein>
<dbReference type="STRING" id="1379903.ATO8_10408"/>
<dbReference type="Pfam" id="PF02594">
    <property type="entry name" value="DUF167"/>
    <property type="match status" value="1"/>
</dbReference>
<dbReference type="PANTHER" id="PTHR13420:SF7">
    <property type="entry name" value="UPF0235 PROTEIN C15ORF40"/>
    <property type="match status" value="1"/>
</dbReference>
<accession>W4HJR0</accession>
<dbReference type="eggNOG" id="COG1872">
    <property type="taxonomic scope" value="Bacteria"/>
</dbReference>
<comment type="caution">
    <text evidence="3">The sequence shown here is derived from an EMBL/GenBank/DDBJ whole genome shotgun (WGS) entry which is preliminary data.</text>
</comment>
<comment type="similarity">
    <text evidence="1 2">Belongs to the UPF0235 family.</text>
</comment>